<keyword evidence="4" id="KW-1185">Reference proteome</keyword>
<keyword evidence="1" id="KW-0119">Carbohydrate metabolism</keyword>
<dbReference type="GO" id="GO:0016853">
    <property type="term" value="F:isomerase activity"/>
    <property type="evidence" value="ECO:0007669"/>
    <property type="project" value="UniProtKB-KW"/>
</dbReference>
<evidence type="ECO:0000259" key="2">
    <source>
        <dbReference type="Pfam" id="PF01261"/>
    </source>
</evidence>
<dbReference type="PANTHER" id="PTHR12110">
    <property type="entry name" value="HYDROXYPYRUVATE ISOMERASE"/>
    <property type="match status" value="1"/>
</dbReference>
<protein>
    <submittedName>
        <fullName evidence="3">Sugar phosphate isomerase/epimerase family protein</fullName>
    </submittedName>
</protein>
<sequence length="301" mass="31553">MNLDLDLAFHVSIAVADPTPAALGPLLEELATAGYRRAVLPPLDPAGTDAAALHRTFAEAGMNPIAMTGQRPGADVSSDDHAERRAGAAALRAAVDFAVALGADQLNGVPYGLFGPPGRPTPAGALERAAREVGVVADYASDHGVMMTFEVLNRYETSAINTAAQALEFVEASGSDNLRIHLDTFHMAIEEADMAAAIRAALPKLGYLELGQSGRGLLSTGAVDISGVVRQTLDDGYEGRWGVEAFSRPLVGEGAGDMLAIWRAPFDDGFEQASDAVRVVRRGWAESAPGRRAHRLSRSAG</sequence>
<evidence type="ECO:0000313" key="3">
    <source>
        <dbReference type="EMBL" id="MFH8251147.1"/>
    </source>
</evidence>
<gene>
    <name evidence="3" type="ORF">ACH3VR_12325</name>
</gene>
<dbReference type="RefSeq" id="WP_397556605.1">
    <property type="nucleotide sequence ID" value="NZ_JBIQWL010000004.1"/>
</dbReference>
<organism evidence="3 4">
    <name type="scientific">Microbacterium alkaliflavum</name>
    <dbReference type="NCBI Taxonomy" id="3248839"/>
    <lineage>
        <taxon>Bacteria</taxon>
        <taxon>Bacillati</taxon>
        <taxon>Actinomycetota</taxon>
        <taxon>Actinomycetes</taxon>
        <taxon>Micrococcales</taxon>
        <taxon>Microbacteriaceae</taxon>
        <taxon>Microbacterium</taxon>
    </lineage>
</organism>
<dbReference type="Gene3D" id="3.20.20.150">
    <property type="entry name" value="Divalent-metal-dependent TIM barrel enzymes"/>
    <property type="match status" value="1"/>
</dbReference>
<dbReference type="EMBL" id="JBIQWL010000004">
    <property type="protein sequence ID" value="MFH8251147.1"/>
    <property type="molecule type" value="Genomic_DNA"/>
</dbReference>
<feature type="domain" description="Xylose isomerase-like TIM barrel" evidence="2">
    <location>
        <begin position="31"/>
        <end position="249"/>
    </location>
</feature>
<accession>A0ABW7Q9M7</accession>
<dbReference type="SUPFAM" id="SSF51658">
    <property type="entry name" value="Xylose isomerase-like"/>
    <property type="match status" value="1"/>
</dbReference>
<dbReference type="InterPro" id="IPR036237">
    <property type="entry name" value="Xyl_isomerase-like_sf"/>
</dbReference>
<dbReference type="InterPro" id="IPR013022">
    <property type="entry name" value="Xyl_isomerase-like_TIM-brl"/>
</dbReference>
<dbReference type="Proteomes" id="UP001610861">
    <property type="component" value="Unassembled WGS sequence"/>
</dbReference>
<comment type="caution">
    <text evidence="3">The sequence shown here is derived from an EMBL/GenBank/DDBJ whole genome shotgun (WGS) entry which is preliminary data.</text>
</comment>
<reference evidence="3 4" key="1">
    <citation type="submission" date="2024-09" db="EMBL/GenBank/DDBJ databases">
        <authorList>
            <person name="Pan X."/>
        </authorList>
    </citation>
    <scope>NUCLEOTIDE SEQUENCE [LARGE SCALE GENOMIC DNA]</scope>
    <source>
        <strain evidence="3 4">B2969</strain>
    </source>
</reference>
<evidence type="ECO:0000256" key="1">
    <source>
        <dbReference type="ARBA" id="ARBA00023277"/>
    </source>
</evidence>
<evidence type="ECO:0000313" key="4">
    <source>
        <dbReference type="Proteomes" id="UP001610861"/>
    </source>
</evidence>
<dbReference type="Pfam" id="PF01261">
    <property type="entry name" value="AP_endonuc_2"/>
    <property type="match status" value="1"/>
</dbReference>
<dbReference type="PANTHER" id="PTHR12110:SF41">
    <property type="entry name" value="INOSOSE DEHYDRATASE"/>
    <property type="match status" value="1"/>
</dbReference>
<proteinExistence type="predicted"/>
<keyword evidence="3" id="KW-0413">Isomerase</keyword>
<dbReference type="InterPro" id="IPR050312">
    <property type="entry name" value="IolE/XylAMocC-like"/>
</dbReference>
<name>A0ABW7Q9M7_9MICO</name>